<dbReference type="GO" id="GO:0005525">
    <property type="term" value="F:GTP binding"/>
    <property type="evidence" value="ECO:0007669"/>
    <property type="project" value="UniProtKB-KW"/>
</dbReference>
<dbReference type="PRINTS" id="PR00449">
    <property type="entry name" value="RASTRNSFRMNG"/>
</dbReference>
<dbReference type="EMBL" id="JBGBPQ010000004">
    <property type="protein sequence ID" value="KAL1525542.1"/>
    <property type="molecule type" value="Genomic_DNA"/>
</dbReference>
<evidence type="ECO:0000313" key="5">
    <source>
        <dbReference type="Proteomes" id="UP001515480"/>
    </source>
</evidence>
<dbReference type="PROSITE" id="PS51421">
    <property type="entry name" value="RAS"/>
    <property type="match status" value="1"/>
</dbReference>
<name>A0AB34JXH4_PRYPA</name>
<dbReference type="Gene3D" id="3.40.50.300">
    <property type="entry name" value="P-loop containing nucleotide triphosphate hydrolases"/>
    <property type="match status" value="1"/>
</dbReference>
<protein>
    <submittedName>
        <fullName evidence="4">Uncharacterized protein</fullName>
    </submittedName>
</protein>
<dbReference type="SMART" id="SM00175">
    <property type="entry name" value="RAB"/>
    <property type="match status" value="1"/>
</dbReference>
<dbReference type="GO" id="GO:0003924">
    <property type="term" value="F:GTPase activity"/>
    <property type="evidence" value="ECO:0007669"/>
    <property type="project" value="InterPro"/>
</dbReference>
<comment type="similarity">
    <text evidence="1">Belongs to the small GTPase superfamily. Rho family.</text>
</comment>
<dbReference type="AlphaFoldDB" id="A0AB34JXH4"/>
<keyword evidence="2" id="KW-0547">Nucleotide-binding</keyword>
<dbReference type="InterPro" id="IPR003578">
    <property type="entry name" value="Small_GTPase_Rho"/>
</dbReference>
<dbReference type="PANTHER" id="PTHR24072">
    <property type="entry name" value="RHO FAMILY GTPASE"/>
    <property type="match status" value="1"/>
</dbReference>
<evidence type="ECO:0000313" key="4">
    <source>
        <dbReference type="EMBL" id="KAL1525542.1"/>
    </source>
</evidence>
<dbReference type="InterPro" id="IPR005225">
    <property type="entry name" value="Small_GTP-bd"/>
</dbReference>
<dbReference type="PROSITE" id="PS51419">
    <property type="entry name" value="RAB"/>
    <property type="match status" value="1"/>
</dbReference>
<dbReference type="GO" id="GO:0007264">
    <property type="term" value="P:small GTPase-mediated signal transduction"/>
    <property type="evidence" value="ECO:0007669"/>
    <property type="project" value="InterPro"/>
</dbReference>
<dbReference type="InterPro" id="IPR001806">
    <property type="entry name" value="Small_GTPase"/>
</dbReference>
<evidence type="ECO:0000256" key="3">
    <source>
        <dbReference type="ARBA" id="ARBA00023134"/>
    </source>
</evidence>
<dbReference type="Proteomes" id="UP001515480">
    <property type="component" value="Unassembled WGS sequence"/>
</dbReference>
<keyword evidence="5" id="KW-1185">Reference proteome</keyword>
<dbReference type="CDD" id="cd00157">
    <property type="entry name" value="Rho"/>
    <property type="match status" value="1"/>
</dbReference>
<dbReference type="SUPFAM" id="SSF52540">
    <property type="entry name" value="P-loop containing nucleoside triphosphate hydrolases"/>
    <property type="match status" value="1"/>
</dbReference>
<dbReference type="SMART" id="SM00174">
    <property type="entry name" value="RHO"/>
    <property type="match status" value="1"/>
</dbReference>
<sequence length="214" mass="23729">MSPRTTVKAVIIGDGAVGKTAMLWSYTRGEFPDGYEPTVFDNYSCSVLVNGEPITLTLWDTAGQEDFDRLRPLSYSNTDVFIVCFSLVNPISLMNVRQKWIPELRFYCPTAEIVLVGCKSDLADDPLTLRRLHDNGKLSVDEAAARQLACEHGASFVRCSALKRQGLKEVFDTAIAKTLEATQGLHPNKRGRAMSRGVFSLLRSVSPWRIVTAN</sequence>
<dbReference type="FunFam" id="3.40.50.300:FF:001179">
    <property type="entry name" value="Rho family GTPase"/>
    <property type="match status" value="1"/>
</dbReference>
<reference evidence="4 5" key="1">
    <citation type="journal article" date="2024" name="Science">
        <title>Giant polyketide synthase enzymes in the biosynthesis of giant marine polyether toxins.</title>
        <authorList>
            <person name="Fallon T.R."/>
            <person name="Shende V.V."/>
            <person name="Wierzbicki I.H."/>
            <person name="Pendleton A.L."/>
            <person name="Watervoot N.F."/>
            <person name="Auber R.P."/>
            <person name="Gonzalez D.J."/>
            <person name="Wisecaver J.H."/>
            <person name="Moore B.S."/>
        </authorList>
    </citation>
    <scope>NUCLEOTIDE SEQUENCE [LARGE SCALE GENOMIC DNA]</scope>
    <source>
        <strain evidence="4 5">12B1</strain>
    </source>
</reference>
<comment type="caution">
    <text evidence="4">The sequence shown here is derived from an EMBL/GenBank/DDBJ whole genome shotgun (WGS) entry which is preliminary data.</text>
</comment>
<dbReference type="InterPro" id="IPR027417">
    <property type="entry name" value="P-loop_NTPase"/>
</dbReference>
<evidence type="ECO:0000256" key="1">
    <source>
        <dbReference type="ARBA" id="ARBA00010142"/>
    </source>
</evidence>
<accession>A0AB34JXH4</accession>
<dbReference type="NCBIfam" id="TIGR00231">
    <property type="entry name" value="small_GTP"/>
    <property type="match status" value="1"/>
</dbReference>
<proteinExistence type="inferred from homology"/>
<gene>
    <name evidence="4" type="ORF">AB1Y20_020397</name>
</gene>
<dbReference type="SMART" id="SM00176">
    <property type="entry name" value="RAN"/>
    <property type="match status" value="1"/>
</dbReference>
<evidence type="ECO:0000256" key="2">
    <source>
        <dbReference type="ARBA" id="ARBA00022741"/>
    </source>
</evidence>
<dbReference type="PROSITE" id="PS51420">
    <property type="entry name" value="RHO"/>
    <property type="match status" value="1"/>
</dbReference>
<keyword evidence="3" id="KW-0342">GTP-binding</keyword>
<dbReference type="Pfam" id="PF00071">
    <property type="entry name" value="Ras"/>
    <property type="match status" value="1"/>
</dbReference>
<organism evidence="4 5">
    <name type="scientific">Prymnesium parvum</name>
    <name type="common">Toxic golden alga</name>
    <dbReference type="NCBI Taxonomy" id="97485"/>
    <lineage>
        <taxon>Eukaryota</taxon>
        <taxon>Haptista</taxon>
        <taxon>Haptophyta</taxon>
        <taxon>Prymnesiophyceae</taxon>
        <taxon>Prymnesiales</taxon>
        <taxon>Prymnesiaceae</taxon>
        <taxon>Prymnesium</taxon>
    </lineage>
</organism>
<dbReference type="SMART" id="SM00173">
    <property type="entry name" value="RAS"/>
    <property type="match status" value="1"/>
</dbReference>